<dbReference type="PANTHER" id="PTHR10534:SF2">
    <property type="entry name" value="PYRIDOXAL KINASE"/>
    <property type="match status" value="1"/>
</dbReference>
<dbReference type="GO" id="GO:0005524">
    <property type="term" value="F:ATP binding"/>
    <property type="evidence" value="ECO:0007669"/>
    <property type="project" value="UniProtKB-KW"/>
</dbReference>
<gene>
    <name evidence="7" type="ORF">FYJ62_09285</name>
</gene>
<name>A0A6A8MG25_9LACO</name>
<sequence length="277" mass="29584">MKSVLISQDLSCVGQVSMAVALPVLGAAGLRTAALPTALLSTHTGGFGANTYRDLSPEIPGIMDHWASQDISFDAVYLGYLGQEALDVWLTELPKLAGRLILLDPAMADHGKLYRGFDAGYVARMGELAQHAALLTPNLTEALLLLGQPVEKHERIDRKEAFEIVSLLQAKFDLDQVVLTGVPVGTAEIGIFGFSRGDGFWDSVQARVPGSYFGTGDLFASALMAGLMHGFHLQQAAETAGAFVAKSIAKTAPDQDPRFGPNYAAALPWLLGQFLEK</sequence>
<keyword evidence="8" id="KW-1185">Reference proteome</keyword>
<dbReference type="EC" id="2.7.1.35" evidence="1"/>
<evidence type="ECO:0000256" key="5">
    <source>
        <dbReference type="ARBA" id="ARBA00022840"/>
    </source>
</evidence>
<reference evidence="7 8" key="1">
    <citation type="submission" date="2019-08" db="EMBL/GenBank/DDBJ databases">
        <title>In-depth cultivation of the pig gut microbiome towards novel bacterial diversity and tailored functional studies.</title>
        <authorList>
            <person name="Wylensek D."/>
            <person name="Hitch T.C.A."/>
            <person name="Clavel T."/>
        </authorList>
    </citation>
    <scope>NUCLEOTIDE SEQUENCE [LARGE SCALE GENOMIC DNA]</scope>
    <source>
        <strain evidence="7 8">Bifido-178-WT-2B</strain>
    </source>
</reference>
<proteinExistence type="predicted"/>
<dbReference type="GO" id="GO:0008478">
    <property type="term" value="F:pyridoxal kinase activity"/>
    <property type="evidence" value="ECO:0007669"/>
    <property type="project" value="UniProtKB-EC"/>
</dbReference>
<dbReference type="InterPro" id="IPR029056">
    <property type="entry name" value="Ribokinase-like"/>
</dbReference>
<dbReference type="PANTHER" id="PTHR10534">
    <property type="entry name" value="PYRIDOXAL KINASE"/>
    <property type="match status" value="1"/>
</dbReference>
<keyword evidence="2" id="KW-0808">Transferase</keyword>
<evidence type="ECO:0000256" key="2">
    <source>
        <dbReference type="ARBA" id="ARBA00022679"/>
    </source>
</evidence>
<dbReference type="SUPFAM" id="SSF53613">
    <property type="entry name" value="Ribokinase-like"/>
    <property type="match status" value="1"/>
</dbReference>
<evidence type="ECO:0000256" key="4">
    <source>
        <dbReference type="ARBA" id="ARBA00022777"/>
    </source>
</evidence>
<keyword evidence="5" id="KW-0067">ATP-binding</keyword>
<keyword evidence="3" id="KW-0547">Nucleotide-binding</keyword>
<accession>A0A6A8MG25</accession>
<keyword evidence="4 7" id="KW-0418">Kinase</keyword>
<evidence type="ECO:0000259" key="6">
    <source>
        <dbReference type="Pfam" id="PF08543"/>
    </source>
</evidence>
<dbReference type="Proteomes" id="UP000438120">
    <property type="component" value="Unassembled WGS sequence"/>
</dbReference>
<dbReference type="GO" id="GO:0005829">
    <property type="term" value="C:cytosol"/>
    <property type="evidence" value="ECO:0007669"/>
    <property type="project" value="TreeGrafter"/>
</dbReference>
<feature type="domain" description="Pyridoxamine kinase/Phosphomethylpyrimidine kinase" evidence="6">
    <location>
        <begin position="67"/>
        <end position="251"/>
    </location>
</feature>
<evidence type="ECO:0000313" key="8">
    <source>
        <dbReference type="Proteomes" id="UP000438120"/>
    </source>
</evidence>
<dbReference type="EMBL" id="VUMX01000035">
    <property type="protein sequence ID" value="MST87794.1"/>
    <property type="molecule type" value="Genomic_DNA"/>
</dbReference>
<dbReference type="Gene3D" id="3.40.1190.20">
    <property type="match status" value="1"/>
</dbReference>
<dbReference type="Pfam" id="PF08543">
    <property type="entry name" value="Phos_pyr_kin"/>
    <property type="match status" value="1"/>
</dbReference>
<dbReference type="GO" id="GO:0009443">
    <property type="term" value="P:pyridoxal 5'-phosphate salvage"/>
    <property type="evidence" value="ECO:0007669"/>
    <property type="project" value="InterPro"/>
</dbReference>
<evidence type="ECO:0000256" key="1">
    <source>
        <dbReference type="ARBA" id="ARBA00012104"/>
    </source>
</evidence>
<evidence type="ECO:0000313" key="7">
    <source>
        <dbReference type="EMBL" id="MST87794.1"/>
    </source>
</evidence>
<organism evidence="7 8">
    <name type="scientific">Lactobacillus porci</name>
    <dbReference type="NCBI Taxonomy" id="2012477"/>
    <lineage>
        <taxon>Bacteria</taxon>
        <taxon>Bacillati</taxon>
        <taxon>Bacillota</taxon>
        <taxon>Bacilli</taxon>
        <taxon>Lactobacillales</taxon>
        <taxon>Lactobacillaceae</taxon>
        <taxon>Lactobacillus</taxon>
    </lineage>
</organism>
<evidence type="ECO:0000256" key="3">
    <source>
        <dbReference type="ARBA" id="ARBA00022741"/>
    </source>
</evidence>
<protein>
    <recommendedName>
        <fullName evidence="1">pyridoxal kinase</fullName>
        <ecNumber evidence="1">2.7.1.35</ecNumber>
    </recommendedName>
</protein>
<dbReference type="RefSeq" id="WP_326832031.1">
    <property type="nucleotide sequence ID" value="NZ_VUMX01000035.1"/>
</dbReference>
<dbReference type="AlphaFoldDB" id="A0A6A8MG25"/>
<dbReference type="InterPro" id="IPR013749">
    <property type="entry name" value="PM/HMP-P_kinase-1"/>
</dbReference>
<dbReference type="InterPro" id="IPR004625">
    <property type="entry name" value="PyrdxlKinase"/>
</dbReference>
<comment type="caution">
    <text evidence="7">The sequence shown here is derived from an EMBL/GenBank/DDBJ whole genome shotgun (WGS) entry which is preliminary data.</text>
</comment>